<dbReference type="CDD" id="cd00667">
    <property type="entry name" value="ring_hydroxylating_dioxygenases_beta"/>
    <property type="match status" value="1"/>
</dbReference>
<dbReference type="GeneID" id="65557346"/>
<organism evidence="1 2">
    <name type="scientific">Saccharolobus shibatae</name>
    <dbReference type="NCBI Taxonomy" id="2286"/>
    <lineage>
        <taxon>Archaea</taxon>
        <taxon>Thermoproteota</taxon>
        <taxon>Thermoprotei</taxon>
        <taxon>Sulfolobales</taxon>
        <taxon>Sulfolobaceae</taxon>
        <taxon>Saccharolobus</taxon>
    </lineage>
</organism>
<name>A0A8F5C1P8_9CREN</name>
<sequence>MNINYDEYLSIVSFLYDEAMLLDDKRYKDWVSLLTEDFEYRIFMADFVPYSNEGPKLITILDEDRKAVERRINRLYSEYAWAEDPQSHTLRVVSNITVLDKANEIYTVRSYLILHRDRGDLKDEVFYAKRNDKIIKTSNGYKLKKRDVTLMESILKERNISVIL</sequence>
<evidence type="ECO:0000313" key="1">
    <source>
        <dbReference type="EMBL" id="QXJ35448.1"/>
    </source>
</evidence>
<dbReference type="AlphaFoldDB" id="A0A8F5C1P8"/>
<protein>
    <submittedName>
        <fullName evidence="1">Uncharacterized protein</fullName>
    </submittedName>
</protein>
<dbReference type="Proteomes" id="UP000694036">
    <property type="component" value="Chromosome"/>
</dbReference>
<dbReference type="RefSeq" id="WP_218258012.1">
    <property type="nucleotide sequence ID" value="NZ_CP077713.1"/>
</dbReference>
<evidence type="ECO:0000313" key="2">
    <source>
        <dbReference type="Proteomes" id="UP000694036"/>
    </source>
</evidence>
<gene>
    <name evidence="1" type="ORF">J5U22_01995</name>
</gene>
<dbReference type="GO" id="GO:0019380">
    <property type="term" value="P:3-phenylpropionate catabolic process"/>
    <property type="evidence" value="ECO:0007669"/>
    <property type="project" value="TreeGrafter"/>
</dbReference>
<keyword evidence="2" id="KW-1185">Reference proteome</keyword>
<dbReference type="PANTHER" id="PTHR41534">
    <property type="entry name" value="BLR3401 PROTEIN"/>
    <property type="match status" value="1"/>
</dbReference>
<dbReference type="PANTHER" id="PTHR41534:SF2">
    <property type="entry name" value="3-PHENYLPROPIONATE_CINNAMIC ACID DIOXYGENASE SUBUNIT BETA"/>
    <property type="match status" value="1"/>
</dbReference>
<reference evidence="1 2" key="1">
    <citation type="journal article" date="2021" name="Environ. Microbiol.">
        <title>New insights into the diversity and evolution of the archaeal mobilome from three complete genomes of Saccharolobus shibatae.</title>
        <authorList>
            <person name="Medvedeva S."/>
            <person name="Brandt D."/>
            <person name="Cvirkaite-Krupovic V."/>
            <person name="Liu Y."/>
            <person name="Severinov K."/>
            <person name="Ishino S."/>
            <person name="Ishino Y."/>
            <person name="Prangishvili D."/>
            <person name="Kalinowski J."/>
            <person name="Krupovic M."/>
        </authorList>
    </citation>
    <scope>NUCLEOTIDE SEQUENCE [LARGE SCALE GENOMIC DNA]</scope>
    <source>
        <strain evidence="1 2">S38A</strain>
    </source>
</reference>
<proteinExistence type="predicted"/>
<dbReference type="EMBL" id="CP077713">
    <property type="protein sequence ID" value="QXJ35448.1"/>
    <property type="molecule type" value="Genomic_DNA"/>
</dbReference>
<dbReference type="InterPro" id="IPR000391">
    <property type="entry name" value="Rng_hydr_dOase-bsu"/>
</dbReference>
<dbReference type="Pfam" id="PF00866">
    <property type="entry name" value="Ring_hydroxyl_B"/>
    <property type="match status" value="1"/>
</dbReference>
<accession>A0A8F5C1P8</accession>